<gene>
    <name evidence="1" type="ORF">GCM10010411_76410</name>
</gene>
<accession>A0ABN3QJ62</accession>
<evidence type="ECO:0000313" key="2">
    <source>
        <dbReference type="Proteomes" id="UP001501509"/>
    </source>
</evidence>
<reference evidence="1 2" key="1">
    <citation type="journal article" date="2019" name="Int. J. Syst. Evol. Microbiol.">
        <title>The Global Catalogue of Microorganisms (GCM) 10K type strain sequencing project: providing services to taxonomists for standard genome sequencing and annotation.</title>
        <authorList>
            <consortium name="The Broad Institute Genomics Platform"/>
            <consortium name="The Broad Institute Genome Sequencing Center for Infectious Disease"/>
            <person name="Wu L."/>
            <person name="Ma J."/>
        </authorList>
    </citation>
    <scope>NUCLEOTIDE SEQUENCE [LARGE SCALE GENOMIC DNA]</scope>
    <source>
        <strain evidence="1 2">JCM 6833</strain>
    </source>
</reference>
<name>A0ABN3QJ62_9ACTN</name>
<evidence type="ECO:0000313" key="1">
    <source>
        <dbReference type="EMBL" id="GAA2627900.1"/>
    </source>
</evidence>
<dbReference type="Proteomes" id="UP001501509">
    <property type="component" value="Unassembled WGS sequence"/>
</dbReference>
<comment type="caution">
    <text evidence="1">The sequence shown here is derived from an EMBL/GenBank/DDBJ whole genome shotgun (WGS) entry which is preliminary data.</text>
</comment>
<organism evidence="1 2">
    <name type="scientific">Actinomadura fulvescens</name>
    <dbReference type="NCBI Taxonomy" id="46160"/>
    <lineage>
        <taxon>Bacteria</taxon>
        <taxon>Bacillati</taxon>
        <taxon>Actinomycetota</taxon>
        <taxon>Actinomycetes</taxon>
        <taxon>Streptosporangiales</taxon>
        <taxon>Thermomonosporaceae</taxon>
        <taxon>Actinomadura</taxon>
    </lineage>
</organism>
<protein>
    <submittedName>
        <fullName evidence="1">Uncharacterized protein</fullName>
    </submittedName>
</protein>
<proteinExistence type="predicted"/>
<dbReference type="RefSeq" id="WP_344547374.1">
    <property type="nucleotide sequence ID" value="NZ_BAAATD010000013.1"/>
</dbReference>
<dbReference type="EMBL" id="BAAATD010000013">
    <property type="protein sequence ID" value="GAA2627900.1"/>
    <property type="molecule type" value="Genomic_DNA"/>
</dbReference>
<keyword evidence="2" id="KW-1185">Reference proteome</keyword>
<sequence length="81" mass="9040">MSATTFTFVDDWDSRFGLRSPIVIAATGDDWRQARNRANVAARRHFDSDYEDEAYGVVSFVGDLTGELSSAERTIIYADDA</sequence>